<gene>
    <name evidence="2" type="ORF">EGT74_16620</name>
</gene>
<name>A0A3N4PIZ1_9BACT</name>
<reference evidence="2 3" key="1">
    <citation type="submission" date="2018-11" db="EMBL/GenBank/DDBJ databases">
        <title>Chitinophaga lutea sp.nov., isolate from arsenic contaminated soil.</title>
        <authorList>
            <person name="Zong Y."/>
        </authorList>
    </citation>
    <scope>NUCLEOTIDE SEQUENCE [LARGE SCALE GENOMIC DNA]</scope>
    <source>
        <strain evidence="2 3">ZY74</strain>
    </source>
</reference>
<proteinExistence type="predicted"/>
<dbReference type="OrthoDB" id="9101001at2"/>
<evidence type="ECO:0000313" key="2">
    <source>
        <dbReference type="EMBL" id="RPE08662.1"/>
    </source>
</evidence>
<protein>
    <submittedName>
        <fullName evidence="2">Uncharacterized protein</fullName>
    </submittedName>
</protein>
<evidence type="ECO:0000256" key="1">
    <source>
        <dbReference type="SAM" id="MobiDB-lite"/>
    </source>
</evidence>
<feature type="compositionally biased region" description="Gly residues" evidence="1">
    <location>
        <begin position="482"/>
        <end position="499"/>
    </location>
</feature>
<organism evidence="2 3">
    <name type="scientific">Chitinophaga lutea</name>
    <dbReference type="NCBI Taxonomy" id="2488634"/>
    <lineage>
        <taxon>Bacteria</taxon>
        <taxon>Pseudomonadati</taxon>
        <taxon>Bacteroidota</taxon>
        <taxon>Chitinophagia</taxon>
        <taxon>Chitinophagales</taxon>
        <taxon>Chitinophagaceae</taxon>
        <taxon>Chitinophaga</taxon>
    </lineage>
</organism>
<accession>A0A3N4PIZ1</accession>
<dbReference type="Proteomes" id="UP000278351">
    <property type="component" value="Unassembled WGS sequence"/>
</dbReference>
<feature type="region of interest" description="Disordered" evidence="1">
    <location>
        <begin position="473"/>
        <end position="499"/>
    </location>
</feature>
<evidence type="ECO:0000313" key="3">
    <source>
        <dbReference type="Proteomes" id="UP000278351"/>
    </source>
</evidence>
<dbReference type="EMBL" id="RPDH01000002">
    <property type="protein sequence ID" value="RPE08662.1"/>
    <property type="molecule type" value="Genomic_DNA"/>
</dbReference>
<dbReference type="AlphaFoldDB" id="A0A3N4PIZ1"/>
<comment type="caution">
    <text evidence="2">The sequence shown here is derived from an EMBL/GenBank/DDBJ whole genome shotgun (WGS) entry which is preliminary data.</text>
</comment>
<keyword evidence="3" id="KW-1185">Reference proteome</keyword>
<dbReference type="RefSeq" id="WP_123847659.1">
    <property type="nucleotide sequence ID" value="NZ_RPDH01000002.1"/>
</dbReference>
<sequence>MPSVIPYDPSLVLGNLVNQAALDNLVAVSAIQAPIDAAEDNLNALIALKRSIDMTIQELINMGIDTTDLVKESAEAGKSIQTAAVDYAKQKVDGASKIYALMQKVATVHEEVESPIDYNKTQIKTMPLAADSLKMNVQYFSFDENQQDAFTQAATVKSFVSSELDILGDSFKEQASSAAQDQMNSQYQKHSISGTLVISITCTHKDALLLAPFIMDVDKAIRVWNKIYPGDMLKINDPASIAKAMAQTDTQNEKSLTLLSGATYGSCFIGMVHILNTTTTTSTETAYSAAESLQSQFAIGGLIEHLSGGFGVDSTFSADAKNLLSTQNITSHVSLVTMGSIPSIKSNQVALGVKQFASFDGATAMQQLAALQNATAGDMDTVDSSATAARTGQQMLSMQNAKIQGVLTGLADIDDGANKMLDINSMMDAMDDYIQKALAGNIGVPINYYLKPITKSQLAEMWVSKYYPNKYTSVSGDDSTPSGGGGTDNSGSSGGGATS</sequence>